<keyword evidence="3" id="KW-1185">Reference proteome</keyword>
<evidence type="ECO:0000313" key="2">
    <source>
        <dbReference type="EMBL" id="MBE7367938.1"/>
    </source>
</evidence>
<keyword evidence="1" id="KW-0732">Signal</keyword>
<organism evidence="2 3">
    <name type="scientific">Ramlibacter pallidus</name>
    <dbReference type="NCBI Taxonomy" id="2780087"/>
    <lineage>
        <taxon>Bacteria</taxon>
        <taxon>Pseudomonadati</taxon>
        <taxon>Pseudomonadota</taxon>
        <taxon>Betaproteobacteria</taxon>
        <taxon>Burkholderiales</taxon>
        <taxon>Comamonadaceae</taxon>
        <taxon>Ramlibacter</taxon>
    </lineage>
</organism>
<feature type="signal peptide" evidence="1">
    <location>
        <begin position="1"/>
        <end position="22"/>
    </location>
</feature>
<accession>A0ABR9S384</accession>
<evidence type="ECO:0000256" key="1">
    <source>
        <dbReference type="SAM" id="SignalP"/>
    </source>
</evidence>
<dbReference type="Proteomes" id="UP000806285">
    <property type="component" value="Unassembled WGS sequence"/>
</dbReference>
<dbReference type="RefSeq" id="WP_193676563.1">
    <property type="nucleotide sequence ID" value="NZ_JADDIV010000003.1"/>
</dbReference>
<protein>
    <recommendedName>
        <fullName evidence="4">Outer membrane protein beta-barrel domain-containing protein</fullName>
    </recommendedName>
</protein>
<dbReference type="EMBL" id="JADDIV010000003">
    <property type="protein sequence ID" value="MBE7367938.1"/>
    <property type="molecule type" value="Genomic_DNA"/>
</dbReference>
<proteinExistence type="predicted"/>
<name>A0ABR9S384_9BURK</name>
<evidence type="ECO:0008006" key="4">
    <source>
        <dbReference type="Google" id="ProtNLM"/>
    </source>
</evidence>
<evidence type="ECO:0000313" key="3">
    <source>
        <dbReference type="Proteomes" id="UP000806285"/>
    </source>
</evidence>
<reference evidence="2 3" key="1">
    <citation type="submission" date="2020-10" db="EMBL/GenBank/DDBJ databases">
        <title>Ramlibacter sp. HM2 16S ribosomal RNA gene Genome sequencing and assembly.</title>
        <authorList>
            <person name="Kang M."/>
        </authorList>
    </citation>
    <scope>NUCLEOTIDE SEQUENCE [LARGE SCALE GENOMIC DNA]</scope>
    <source>
        <strain evidence="2 3">HM2</strain>
    </source>
</reference>
<gene>
    <name evidence="2" type="ORF">IM787_10195</name>
</gene>
<feature type="chain" id="PRO_5047327987" description="Outer membrane protein beta-barrel domain-containing protein" evidence="1">
    <location>
        <begin position="23"/>
        <end position="160"/>
    </location>
</feature>
<sequence length="160" mass="16959">MASAPRRTLRCLPWLLAGVAVAGGVQAQALSPNYALTVPSLLLEPELATHEPLLAWGPVRLAAAGATYGNGLSLEAGHRWFARVGVGRSLDTDLLSVGGGYRFAGGGALSMHVTRQLGQERLGLAVRYDLQDAYLRLAYESPMRALGAPDSLRFSAGVRF</sequence>
<comment type="caution">
    <text evidence="2">The sequence shown here is derived from an EMBL/GenBank/DDBJ whole genome shotgun (WGS) entry which is preliminary data.</text>
</comment>